<feature type="transmembrane region" description="Helical" evidence="1">
    <location>
        <begin position="12"/>
        <end position="36"/>
    </location>
</feature>
<keyword evidence="1" id="KW-0812">Transmembrane</keyword>
<dbReference type="EMBL" id="JAFICZ010000001">
    <property type="protein sequence ID" value="MBP1297567.1"/>
    <property type="molecule type" value="Genomic_DNA"/>
</dbReference>
<feature type="transmembrane region" description="Helical" evidence="1">
    <location>
        <begin position="56"/>
        <end position="74"/>
    </location>
</feature>
<dbReference type="AlphaFoldDB" id="A0A8I1YDT7"/>
<dbReference type="Proteomes" id="UP000673383">
    <property type="component" value="Unassembled WGS sequence"/>
</dbReference>
<evidence type="ECO:0000313" key="3">
    <source>
        <dbReference type="Proteomes" id="UP000673383"/>
    </source>
</evidence>
<sequence length="260" mass="28650">MSKQIERSLKPASVAVISFAVGLAFSFFTLPLWVTFAINLARDGGRADWLGVSGNVAGGIIGGAMTLVAAVVAWRGIEHQVQKQVDLAADLLEQDRAALKAGLYAEISDRAARCVNDYVNPWRDWPRTRFLTTDIRKFTPTENVVLPAVAGKLGLLDASTLPAVTQFYFRLAVLAQAIDFVASETERNDTAVTGLLQDQHVNMIKERFYSCFDPALRALNGLDVPEAERFEDEALKIYPHLKRTGRSVREALEDLTTGRL</sequence>
<keyword evidence="1" id="KW-1133">Transmembrane helix</keyword>
<evidence type="ECO:0000313" key="2">
    <source>
        <dbReference type="EMBL" id="MBP1297567.1"/>
    </source>
</evidence>
<organism evidence="2 3">
    <name type="scientific">Bradyrhizobium elkanii</name>
    <dbReference type="NCBI Taxonomy" id="29448"/>
    <lineage>
        <taxon>Bacteria</taxon>
        <taxon>Pseudomonadati</taxon>
        <taxon>Pseudomonadota</taxon>
        <taxon>Alphaproteobacteria</taxon>
        <taxon>Hyphomicrobiales</taxon>
        <taxon>Nitrobacteraceae</taxon>
        <taxon>Bradyrhizobium</taxon>
    </lineage>
</organism>
<accession>A0A8I1YDT7</accession>
<protein>
    <submittedName>
        <fullName evidence="2">Uncharacterized protein</fullName>
    </submittedName>
</protein>
<gene>
    <name evidence="2" type="ORF">JOH49_007320</name>
</gene>
<dbReference type="RefSeq" id="WP_172647922.1">
    <property type="nucleotide sequence ID" value="NZ_JAFICZ010000001.1"/>
</dbReference>
<keyword evidence="1" id="KW-0472">Membrane</keyword>
<name>A0A8I1YDT7_BRAEL</name>
<reference evidence="2" key="1">
    <citation type="submission" date="2021-02" db="EMBL/GenBank/DDBJ databases">
        <title>Genomic Encyclopedia of Type Strains, Phase IV (KMG-V): Genome sequencing to study the core and pangenomes of soil and plant-associated prokaryotes.</title>
        <authorList>
            <person name="Whitman W."/>
        </authorList>
    </citation>
    <scope>NUCLEOTIDE SEQUENCE</scope>
    <source>
        <strain evidence="2">USDA 406</strain>
    </source>
</reference>
<evidence type="ECO:0000256" key="1">
    <source>
        <dbReference type="SAM" id="Phobius"/>
    </source>
</evidence>
<comment type="caution">
    <text evidence="2">The sequence shown here is derived from an EMBL/GenBank/DDBJ whole genome shotgun (WGS) entry which is preliminary data.</text>
</comment>
<proteinExistence type="predicted"/>